<dbReference type="EMBL" id="ATAO01000206">
    <property type="protein sequence ID" value="EQM74773.1"/>
    <property type="molecule type" value="Genomic_DNA"/>
</dbReference>
<proteinExistence type="inferred from homology"/>
<dbReference type="PROSITE" id="PS00584">
    <property type="entry name" value="PFKB_KINASES_2"/>
    <property type="match status" value="1"/>
</dbReference>
<evidence type="ECO:0000256" key="2">
    <source>
        <dbReference type="ARBA" id="ARBA00022679"/>
    </source>
</evidence>
<dbReference type="InterPro" id="IPR050306">
    <property type="entry name" value="PfkB_Carbo_kinase"/>
</dbReference>
<organism evidence="7 8">
    <name type="scientific">Microbacterium maritypicum MF109</name>
    <dbReference type="NCBI Taxonomy" id="1333857"/>
    <lineage>
        <taxon>Bacteria</taxon>
        <taxon>Bacillati</taxon>
        <taxon>Actinomycetota</taxon>
        <taxon>Actinomycetes</taxon>
        <taxon>Micrococcales</taxon>
        <taxon>Microbacteriaceae</taxon>
        <taxon>Microbacterium</taxon>
    </lineage>
</organism>
<dbReference type="AlphaFoldDB" id="T5KJ55"/>
<comment type="caution">
    <text evidence="7">The sequence shown here is derived from an EMBL/GenBank/DDBJ whole genome shotgun (WGS) entry which is preliminary data.</text>
</comment>
<dbReference type="Gene3D" id="3.40.1190.20">
    <property type="match status" value="1"/>
</dbReference>
<reference evidence="7 8" key="1">
    <citation type="journal article" date="2013" name="Genome Announc.">
        <title>Whole-genome sequences of five oyster-associated bacteria show potential for crude oil hydrocarbon degradation.</title>
        <authorList>
            <person name="Chauhan A."/>
            <person name="Green S."/>
            <person name="Pathak A."/>
            <person name="Thomas J."/>
            <person name="Venkatramanan R."/>
        </authorList>
    </citation>
    <scope>NUCLEOTIDE SEQUENCE [LARGE SCALE GENOMIC DNA]</scope>
    <source>
        <strain evidence="7 8">MF109</strain>
    </source>
</reference>
<dbReference type="RefSeq" id="WP_021200863.1">
    <property type="nucleotide sequence ID" value="NZ_ATAO01000206.1"/>
</dbReference>
<dbReference type="InterPro" id="IPR011611">
    <property type="entry name" value="PfkB_dom"/>
</dbReference>
<name>T5KJ55_MICMQ</name>
<dbReference type="PANTHER" id="PTHR43085:SF1">
    <property type="entry name" value="PSEUDOURIDINE KINASE-RELATED"/>
    <property type="match status" value="1"/>
</dbReference>
<comment type="similarity">
    <text evidence="1">Belongs to the carbohydrate kinase PfkB family.</text>
</comment>
<feature type="domain" description="Carbohydrate kinase PfkB" evidence="6">
    <location>
        <begin position="5"/>
        <end position="294"/>
    </location>
</feature>
<accession>T5KJ55</accession>
<dbReference type="PATRIC" id="fig|1333857.3.peg.2930"/>
<dbReference type="GO" id="GO:0005524">
    <property type="term" value="F:ATP binding"/>
    <property type="evidence" value="ECO:0007669"/>
    <property type="project" value="UniProtKB-KW"/>
</dbReference>
<dbReference type="InterPro" id="IPR029056">
    <property type="entry name" value="Ribokinase-like"/>
</dbReference>
<keyword evidence="2" id="KW-0808">Transferase</keyword>
<gene>
    <name evidence="7" type="ORF">L687_04755</name>
</gene>
<dbReference type="PANTHER" id="PTHR43085">
    <property type="entry name" value="HEXOKINASE FAMILY MEMBER"/>
    <property type="match status" value="1"/>
</dbReference>
<dbReference type="Proteomes" id="UP000016033">
    <property type="component" value="Unassembled WGS sequence"/>
</dbReference>
<evidence type="ECO:0000259" key="6">
    <source>
        <dbReference type="Pfam" id="PF00294"/>
    </source>
</evidence>
<keyword evidence="5" id="KW-0067">ATP-binding</keyword>
<dbReference type="InterPro" id="IPR002173">
    <property type="entry name" value="Carboh/pur_kinase_PfkB_CS"/>
</dbReference>
<protein>
    <recommendedName>
        <fullName evidence="6">Carbohydrate kinase PfkB domain-containing protein</fullName>
    </recommendedName>
</protein>
<evidence type="ECO:0000256" key="3">
    <source>
        <dbReference type="ARBA" id="ARBA00022741"/>
    </source>
</evidence>
<evidence type="ECO:0000256" key="1">
    <source>
        <dbReference type="ARBA" id="ARBA00010688"/>
    </source>
</evidence>
<keyword evidence="3" id="KW-0547">Nucleotide-binding</keyword>
<dbReference type="GO" id="GO:0016301">
    <property type="term" value="F:kinase activity"/>
    <property type="evidence" value="ECO:0007669"/>
    <property type="project" value="UniProtKB-KW"/>
</dbReference>
<dbReference type="PROSITE" id="PS00583">
    <property type="entry name" value="PFKB_KINASES_1"/>
    <property type="match status" value="1"/>
</dbReference>
<sequence>MIAPRVLVVGEALIDVVHRADGTIDENPGGSPANVAITLGRLGRSPQLLTALGQDDHGQLLRKWLAESGVTAVPIEIARTATATAELDAAGAATYVFDIEWTLAGAHPERADLVHVGSIAGLLEPGATDLLRLLDQQHDDTLVTYDPNIRPALIPDQDIARQQVEALVRRADVVKASDEDLRWLYPDRESRASARAWHGSGPAIVIVTEGADGAFAITESGEIHVPGRPADVVDTVGAGDTFMGAIIDGLIDAGWSTGSARAALRTTDTSHLMSILDWAARAAAVTVSRRGANPPHRGELV</sequence>
<keyword evidence="4" id="KW-0418">Kinase</keyword>
<evidence type="ECO:0000256" key="5">
    <source>
        <dbReference type="ARBA" id="ARBA00022840"/>
    </source>
</evidence>
<dbReference type="CDD" id="cd01167">
    <property type="entry name" value="bac_FRK"/>
    <property type="match status" value="1"/>
</dbReference>
<evidence type="ECO:0000313" key="8">
    <source>
        <dbReference type="Proteomes" id="UP000016033"/>
    </source>
</evidence>
<evidence type="ECO:0000256" key="4">
    <source>
        <dbReference type="ARBA" id="ARBA00022777"/>
    </source>
</evidence>
<evidence type="ECO:0000313" key="7">
    <source>
        <dbReference type="EMBL" id="EQM74773.1"/>
    </source>
</evidence>
<dbReference type="Pfam" id="PF00294">
    <property type="entry name" value="PfkB"/>
    <property type="match status" value="1"/>
</dbReference>
<dbReference type="SUPFAM" id="SSF53613">
    <property type="entry name" value="Ribokinase-like"/>
    <property type="match status" value="1"/>
</dbReference>